<evidence type="ECO:0000256" key="13">
    <source>
        <dbReference type="PIRSR" id="PIRSR001461-3"/>
    </source>
</evidence>
<dbReference type="NCBIfam" id="TIGR01163">
    <property type="entry name" value="rpe"/>
    <property type="match status" value="1"/>
</dbReference>
<dbReference type="Gene3D" id="3.20.20.70">
    <property type="entry name" value="Aldolase class I"/>
    <property type="match status" value="1"/>
</dbReference>
<keyword evidence="12" id="KW-0862">Zinc</keyword>
<dbReference type="InterPro" id="IPR000056">
    <property type="entry name" value="Ribul_P_3_epim-like"/>
</dbReference>
<dbReference type="AlphaFoldDB" id="A0A8D8ZEW4"/>
<dbReference type="GO" id="GO:0005737">
    <property type="term" value="C:cytoplasm"/>
    <property type="evidence" value="ECO:0007669"/>
    <property type="project" value="UniProtKB-ARBA"/>
</dbReference>
<dbReference type="EMBL" id="HBUF01509367">
    <property type="protein sequence ID" value="CAG6746374.1"/>
    <property type="molecule type" value="Transcribed_RNA"/>
</dbReference>
<evidence type="ECO:0000256" key="1">
    <source>
        <dbReference type="ARBA" id="ARBA00001782"/>
    </source>
</evidence>
<feature type="binding site" evidence="13">
    <location>
        <position position="9"/>
    </location>
    <ligand>
        <name>substrate</name>
    </ligand>
</feature>
<dbReference type="CDD" id="cd00429">
    <property type="entry name" value="RPE"/>
    <property type="match status" value="1"/>
</dbReference>
<evidence type="ECO:0000256" key="4">
    <source>
        <dbReference type="ARBA" id="ARBA00001947"/>
    </source>
</evidence>
<comment type="cofactor">
    <cofactor evidence="3">
        <name>Co(2+)</name>
        <dbReference type="ChEBI" id="CHEBI:48828"/>
    </cofactor>
</comment>
<evidence type="ECO:0000256" key="6">
    <source>
        <dbReference type="ARBA" id="ARBA00009541"/>
    </source>
</evidence>
<comment type="cofactor">
    <cofactor evidence="12">
        <name>a divalent metal cation</name>
        <dbReference type="ChEBI" id="CHEBI:60240"/>
    </cofactor>
    <text evidence="12">Binds 1 divalent metal cation per subunit.</text>
</comment>
<dbReference type="EMBL" id="HBUF01509368">
    <property type="protein sequence ID" value="CAG6746375.1"/>
    <property type="molecule type" value="Transcribed_RNA"/>
</dbReference>
<dbReference type="InterPro" id="IPR013785">
    <property type="entry name" value="Aldolase_TIM"/>
</dbReference>
<protein>
    <recommendedName>
        <fullName evidence="7 10">Ribulose-phosphate 3-epimerase</fullName>
        <ecNumber evidence="7 10">5.1.3.1</ecNumber>
    </recommendedName>
</protein>
<keyword evidence="10" id="KW-0119">Carbohydrate metabolism</keyword>
<dbReference type="GO" id="GO:0006098">
    <property type="term" value="P:pentose-phosphate shunt"/>
    <property type="evidence" value="ECO:0007669"/>
    <property type="project" value="InterPro"/>
</dbReference>
<sequence length="220" mass="24532">MKKKKISTSILSADFSRLGEDTKTVLESGADMLHFDIMDNHYVENLTFGPIICKSLRNYGITAPIDVHLMIKPVDRIIPEFANSGANIISFHPETSEHIDKTIQIIKDCGCKVGLVFNPTTPLSYLKYSINKIDMIVLMSVNPGFGGQLFINNTFNKIKDTKKIIDKSGYNIDLSIDGGINISNISKISNLGANIFVIGSAIFKEKNYKLIINQLKKKKF</sequence>
<evidence type="ECO:0000256" key="8">
    <source>
        <dbReference type="ARBA" id="ARBA00022723"/>
    </source>
</evidence>
<dbReference type="SUPFAM" id="SSF51366">
    <property type="entry name" value="Ribulose-phoshate binding barrel"/>
    <property type="match status" value="1"/>
</dbReference>
<dbReference type="HAMAP" id="MF_02227">
    <property type="entry name" value="RPE"/>
    <property type="match status" value="1"/>
</dbReference>
<feature type="binding site" evidence="13">
    <location>
        <begin position="199"/>
        <end position="200"/>
    </location>
    <ligand>
        <name>substrate</name>
    </ligand>
</feature>
<feature type="binding site" evidence="12">
    <location>
        <position position="68"/>
    </location>
    <ligand>
        <name>a divalent metal cation</name>
        <dbReference type="ChEBI" id="CHEBI:60240"/>
    </ligand>
</feature>
<feature type="active site" description="Proton donor" evidence="11">
    <location>
        <position position="177"/>
    </location>
</feature>
<name>A0A8D8ZEW4_9HEMI</name>
<evidence type="ECO:0000256" key="7">
    <source>
        <dbReference type="ARBA" id="ARBA00013188"/>
    </source>
</evidence>
<feature type="active site" description="Proton acceptor" evidence="11">
    <location>
        <position position="36"/>
    </location>
</feature>
<dbReference type="EC" id="5.1.3.1" evidence="7 10"/>
<feature type="binding site" evidence="13">
    <location>
        <position position="68"/>
    </location>
    <ligand>
        <name>substrate</name>
    </ligand>
</feature>
<evidence type="ECO:0000256" key="11">
    <source>
        <dbReference type="PIRSR" id="PIRSR001461-1"/>
    </source>
</evidence>
<dbReference type="GO" id="GO:0004750">
    <property type="term" value="F:D-ribulose-phosphate 3-epimerase activity"/>
    <property type="evidence" value="ECO:0007669"/>
    <property type="project" value="UniProtKB-EC"/>
</dbReference>
<evidence type="ECO:0000256" key="3">
    <source>
        <dbReference type="ARBA" id="ARBA00001941"/>
    </source>
</evidence>
<dbReference type="PANTHER" id="PTHR11749">
    <property type="entry name" value="RIBULOSE-5-PHOSPHATE-3-EPIMERASE"/>
    <property type="match status" value="1"/>
</dbReference>
<comment type="cofactor">
    <cofactor evidence="5">
        <name>Fe(2+)</name>
        <dbReference type="ChEBI" id="CHEBI:29033"/>
    </cofactor>
</comment>
<feature type="binding site" evidence="13">
    <location>
        <begin position="144"/>
        <end position="147"/>
    </location>
    <ligand>
        <name>substrate</name>
    </ligand>
</feature>
<evidence type="ECO:0000256" key="10">
    <source>
        <dbReference type="PIRNR" id="PIRNR001461"/>
    </source>
</evidence>
<keyword evidence="12" id="KW-0464">Manganese</keyword>
<dbReference type="PROSITE" id="PS01085">
    <property type="entry name" value="RIBUL_P_3_EPIMER_1"/>
    <property type="match status" value="1"/>
</dbReference>
<comment type="similarity">
    <text evidence="6 10">Belongs to the ribulose-phosphate 3-epimerase family.</text>
</comment>
<dbReference type="NCBIfam" id="NF004076">
    <property type="entry name" value="PRK05581.1-4"/>
    <property type="match status" value="1"/>
</dbReference>
<dbReference type="InterPro" id="IPR011060">
    <property type="entry name" value="RibuloseP-bd_barrel"/>
</dbReference>
<keyword evidence="8 12" id="KW-0479">Metal-binding</keyword>
<dbReference type="FunFam" id="3.20.20.70:FF:000004">
    <property type="entry name" value="Ribulose-phosphate 3-epimerase"/>
    <property type="match status" value="1"/>
</dbReference>
<evidence type="ECO:0000256" key="12">
    <source>
        <dbReference type="PIRSR" id="PIRSR001461-2"/>
    </source>
</evidence>
<feature type="binding site" evidence="12">
    <location>
        <position position="34"/>
    </location>
    <ligand>
        <name>a divalent metal cation</name>
        <dbReference type="ChEBI" id="CHEBI:60240"/>
    </ligand>
</feature>
<comment type="cofactor">
    <cofactor evidence="2">
        <name>Mn(2+)</name>
        <dbReference type="ChEBI" id="CHEBI:29035"/>
    </cofactor>
</comment>
<dbReference type="PIRSF" id="PIRSF001461">
    <property type="entry name" value="RPE"/>
    <property type="match status" value="1"/>
</dbReference>
<dbReference type="GO" id="GO:0046872">
    <property type="term" value="F:metal ion binding"/>
    <property type="evidence" value="ECO:0007669"/>
    <property type="project" value="UniProtKB-KW"/>
</dbReference>
<dbReference type="PROSITE" id="PS01086">
    <property type="entry name" value="RIBUL_P_3_EPIMER_2"/>
    <property type="match status" value="1"/>
</dbReference>
<evidence type="ECO:0000313" key="14">
    <source>
        <dbReference type="EMBL" id="CAG6746374.1"/>
    </source>
</evidence>
<feature type="binding site" evidence="12">
    <location>
        <position position="36"/>
    </location>
    <ligand>
        <name>a divalent metal cation</name>
        <dbReference type="ChEBI" id="CHEBI:60240"/>
    </ligand>
</feature>
<comment type="catalytic activity">
    <reaction evidence="1 10">
        <text>D-ribulose 5-phosphate = D-xylulose 5-phosphate</text>
        <dbReference type="Rhea" id="RHEA:13677"/>
        <dbReference type="ChEBI" id="CHEBI:57737"/>
        <dbReference type="ChEBI" id="CHEBI:58121"/>
        <dbReference type="EC" id="5.1.3.1"/>
    </reaction>
</comment>
<reference evidence="14" key="1">
    <citation type="submission" date="2021-05" db="EMBL/GenBank/DDBJ databases">
        <authorList>
            <person name="Alioto T."/>
            <person name="Alioto T."/>
            <person name="Gomez Garrido J."/>
        </authorList>
    </citation>
    <scope>NUCLEOTIDE SEQUENCE</scope>
</reference>
<evidence type="ECO:0000256" key="2">
    <source>
        <dbReference type="ARBA" id="ARBA00001936"/>
    </source>
</evidence>
<organism evidence="14">
    <name type="scientific">Cacopsylla melanoneura</name>
    <dbReference type="NCBI Taxonomy" id="428564"/>
    <lineage>
        <taxon>Eukaryota</taxon>
        <taxon>Metazoa</taxon>
        <taxon>Ecdysozoa</taxon>
        <taxon>Arthropoda</taxon>
        <taxon>Hexapoda</taxon>
        <taxon>Insecta</taxon>
        <taxon>Pterygota</taxon>
        <taxon>Neoptera</taxon>
        <taxon>Paraneoptera</taxon>
        <taxon>Hemiptera</taxon>
        <taxon>Sternorrhyncha</taxon>
        <taxon>Psylloidea</taxon>
        <taxon>Psyllidae</taxon>
        <taxon>Psyllinae</taxon>
        <taxon>Cacopsylla</taxon>
    </lineage>
</organism>
<dbReference type="Pfam" id="PF00834">
    <property type="entry name" value="Ribul_P_3_epim"/>
    <property type="match status" value="1"/>
</dbReference>
<comment type="cofactor">
    <cofactor evidence="4">
        <name>Zn(2+)</name>
        <dbReference type="ChEBI" id="CHEBI:29105"/>
    </cofactor>
</comment>
<feature type="binding site" evidence="12">
    <location>
        <position position="177"/>
    </location>
    <ligand>
        <name>a divalent metal cation</name>
        <dbReference type="ChEBI" id="CHEBI:60240"/>
    </ligand>
</feature>
<keyword evidence="9 10" id="KW-0413">Isomerase</keyword>
<feature type="binding site" evidence="13">
    <location>
        <position position="179"/>
    </location>
    <ligand>
        <name>substrate</name>
    </ligand>
</feature>
<dbReference type="GO" id="GO:0005975">
    <property type="term" value="P:carbohydrate metabolic process"/>
    <property type="evidence" value="ECO:0007669"/>
    <property type="project" value="InterPro"/>
</dbReference>
<evidence type="ECO:0000256" key="5">
    <source>
        <dbReference type="ARBA" id="ARBA00001954"/>
    </source>
</evidence>
<accession>A0A8D8ZEW4</accession>
<dbReference type="InterPro" id="IPR026019">
    <property type="entry name" value="Ribul_P_3_epim"/>
</dbReference>
<evidence type="ECO:0000256" key="9">
    <source>
        <dbReference type="ARBA" id="ARBA00023235"/>
    </source>
</evidence>
<keyword evidence="12" id="KW-0170">Cobalt</keyword>
<proteinExistence type="inferred from homology"/>